<feature type="transmembrane region" description="Helical" evidence="7">
    <location>
        <begin position="183"/>
        <end position="203"/>
    </location>
</feature>
<dbReference type="EMBL" id="FTNL01000024">
    <property type="protein sequence ID" value="SIR77537.1"/>
    <property type="molecule type" value="Genomic_DNA"/>
</dbReference>
<evidence type="ECO:0000256" key="7">
    <source>
        <dbReference type="SAM" id="Phobius"/>
    </source>
</evidence>
<dbReference type="AlphaFoldDB" id="A0A377GL32"/>
<reference evidence="8 10" key="1">
    <citation type="submission" date="2017-01" db="EMBL/GenBank/DDBJ databases">
        <authorList>
            <person name="Varghese N."/>
            <person name="Submissions S."/>
        </authorList>
    </citation>
    <scope>NUCLEOTIDE SEQUENCE [LARGE SCALE GENOMIC DNA]</scope>
    <source>
        <strain evidence="8 10">ATCC 33342</strain>
    </source>
</reference>
<keyword evidence="10" id="KW-1185">Reference proteome</keyword>
<feature type="transmembrane region" description="Helical" evidence="7">
    <location>
        <begin position="143"/>
        <end position="162"/>
    </location>
</feature>
<evidence type="ECO:0000256" key="4">
    <source>
        <dbReference type="ARBA" id="ARBA00022692"/>
    </source>
</evidence>
<evidence type="ECO:0000256" key="5">
    <source>
        <dbReference type="ARBA" id="ARBA00022989"/>
    </source>
</evidence>
<feature type="transmembrane region" description="Helical" evidence="7">
    <location>
        <begin position="331"/>
        <end position="357"/>
    </location>
</feature>
<dbReference type="RefSeq" id="WP_058468972.1">
    <property type="nucleotide sequence ID" value="NZ_CAAAIX010000027.1"/>
</dbReference>
<dbReference type="STRING" id="464.Lgor_2518"/>
<comment type="similarity">
    <text evidence="2">Belongs to the dicarboxylate/amino acid:cation symporter (DAACS) (TC 2.A.23) family.</text>
</comment>
<feature type="transmembrane region" description="Helical" evidence="7">
    <location>
        <begin position="294"/>
        <end position="319"/>
    </location>
</feature>
<comment type="subcellular location">
    <subcellularLocation>
        <location evidence="1">Membrane</location>
        <topology evidence="1">Multi-pass membrane protein</topology>
    </subcellularLocation>
</comment>
<organism evidence="9 11">
    <name type="scientific">Fluoribacter gormanii</name>
    <dbReference type="NCBI Taxonomy" id="464"/>
    <lineage>
        <taxon>Bacteria</taxon>
        <taxon>Pseudomonadati</taxon>
        <taxon>Pseudomonadota</taxon>
        <taxon>Gammaproteobacteria</taxon>
        <taxon>Legionellales</taxon>
        <taxon>Legionellaceae</taxon>
        <taxon>Fluoribacter</taxon>
    </lineage>
</organism>
<keyword evidence="3" id="KW-0813">Transport</keyword>
<gene>
    <name evidence="9" type="primary">gltP</name>
    <name evidence="9" type="ORF">NCTC11401_02317</name>
    <name evidence="8" type="ORF">SAMN05421777_1246</name>
</gene>
<evidence type="ECO:0000313" key="8">
    <source>
        <dbReference type="EMBL" id="SIR77537.1"/>
    </source>
</evidence>
<dbReference type="InterPro" id="IPR001991">
    <property type="entry name" value="Na-dicarboxylate_symporter"/>
</dbReference>
<keyword evidence="6 7" id="KW-0472">Membrane</keyword>
<dbReference type="SUPFAM" id="SSF118215">
    <property type="entry name" value="Proton glutamate symport protein"/>
    <property type="match status" value="1"/>
</dbReference>
<evidence type="ECO:0000256" key="3">
    <source>
        <dbReference type="ARBA" id="ARBA00022448"/>
    </source>
</evidence>
<dbReference type="GO" id="GO:0005886">
    <property type="term" value="C:plasma membrane"/>
    <property type="evidence" value="ECO:0007669"/>
    <property type="project" value="UniProtKB-SubCell"/>
</dbReference>
<evidence type="ECO:0000256" key="1">
    <source>
        <dbReference type="ARBA" id="ARBA00004141"/>
    </source>
</evidence>
<dbReference type="EMBL" id="UGGV01000001">
    <property type="protein sequence ID" value="STO25481.1"/>
    <property type="molecule type" value="Genomic_DNA"/>
</dbReference>
<dbReference type="Proteomes" id="UP000186808">
    <property type="component" value="Unassembled WGS sequence"/>
</dbReference>
<feature type="transmembrane region" description="Helical" evidence="7">
    <location>
        <begin position="86"/>
        <end position="105"/>
    </location>
</feature>
<feature type="transmembrane region" description="Helical" evidence="7">
    <location>
        <begin position="363"/>
        <end position="380"/>
    </location>
</feature>
<feature type="transmembrane region" description="Helical" evidence="7">
    <location>
        <begin position="223"/>
        <end position="243"/>
    </location>
</feature>
<evidence type="ECO:0000313" key="10">
    <source>
        <dbReference type="Proteomes" id="UP000186808"/>
    </source>
</evidence>
<dbReference type="InterPro" id="IPR036458">
    <property type="entry name" value="Na:dicarbo_symporter_sf"/>
</dbReference>
<dbReference type="PRINTS" id="PR00173">
    <property type="entry name" value="EDTRNSPORT"/>
</dbReference>
<evidence type="ECO:0000256" key="6">
    <source>
        <dbReference type="ARBA" id="ARBA00023136"/>
    </source>
</evidence>
<feature type="transmembrane region" description="Helical" evidence="7">
    <location>
        <begin position="46"/>
        <end position="65"/>
    </location>
</feature>
<dbReference type="GO" id="GO:0015293">
    <property type="term" value="F:symporter activity"/>
    <property type="evidence" value="ECO:0007669"/>
    <property type="project" value="UniProtKB-KW"/>
</dbReference>
<name>A0A377GL32_9GAMM</name>
<reference evidence="9 11" key="2">
    <citation type="submission" date="2018-06" db="EMBL/GenBank/DDBJ databases">
        <authorList>
            <consortium name="Pathogen Informatics"/>
            <person name="Doyle S."/>
        </authorList>
    </citation>
    <scope>NUCLEOTIDE SEQUENCE [LARGE SCALE GENOMIC DNA]</scope>
    <source>
        <strain evidence="9 11">NCTC11401</strain>
    </source>
</reference>
<evidence type="ECO:0000313" key="9">
    <source>
        <dbReference type="EMBL" id="STO25481.1"/>
    </source>
</evidence>
<dbReference type="PANTHER" id="PTHR42865:SF5">
    <property type="entry name" value="L-CYSTINE TRANSPORTER TCYP"/>
    <property type="match status" value="1"/>
</dbReference>
<evidence type="ECO:0000256" key="2">
    <source>
        <dbReference type="ARBA" id="ARBA00006148"/>
    </source>
</evidence>
<evidence type="ECO:0000313" key="11">
    <source>
        <dbReference type="Proteomes" id="UP000254374"/>
    </source>
</evidence>
<proteinExistence type="inferred from homology"/>
<keyword evidence="5 7" id="KW-1133">Transmembrane helix</keyword>
<dbReference type="PANTHER" id="PTHR42865">
    <property type="entry name" value="PROTON/GLUTAMATE-ASPARTATE SYMPORTER"/>
    <property type="match status" value="1"/>
</dbReference>
<dbReference type="Proteomes" id="UP000254374">
    <property type="component" value="Unassembled WGS sequence"/>
</dbReference>
<feature type="transmembrane region" description="Helical" evidence="7">
    <location>
        <begin position="12"/>
        <end position="34"/>
    </location>
</feature>
<keyword evidence="4 7" id="KW-0812">Transmembrane</keyword>
<sequence length="424" mass="46414">MCAAHQQKKLILSTPVLYALMIGLGIVSGMSNIVFLKEIGLLISDLFIKLFKCISLPIISLSIIVTLANYKTDGFMKKIWQRTLKYTFSTTIVAATISCLLYILIQPSSVQVNLDAQTANSASSLGYLGYLANIIPTNLLSPFLEQQVIGVLFLSIIIGIAVRQIPDEESRDTITRFFRGAHGMFLVMTRWIITIIPLGLFGFITSTVVQLRSGMDIKGIGEYLLIVVLANVIQGFVILPLWLKKNKIRPFAAMRSMLPALSVAFFSKSSVGTLPVTMNTIESNLQVKPSVSRFVLPLCTSINMNGCAAFIFATVIYLMQNHGMPISYGTMVLWIFVATVAAIGNAGVPMGCFFLSISLLSSMNVPIVLMGVILPFYGLIDMLETALNVWSDACVTKVVNDKAVAEEQGELKLRKVAVYEPELG</sequence>
<dbReference type="Gene3D" id="1.10.3860.10">
    <property type="entry name" value="Sodium:dicarboxylate symporter"/>
    <property type="match status" value="1"/>
</dbReference>
<dbReference type="OrthoDB" id="9766690at2"/>
<protein>
    <submittedName>
        <fullName evidence="9">Glutamate-aspartate carrier protein</fullName>
    </submittedName>
    <submittedName>
        <fullName evidence="8">Na+/H+-dicarboxylate symporter</fullName>
    </submittedName>
</protein>
<dbReference type="Pfam" id="PF00375">
    <property type="entry name" value="SDF"/>
    <property type="match status" value="1"/>
</dbReference>
<accession>A0A377GL32</accession>